<dbReference type="EMBL" id="LR743510">
    <property type="protein sequence ID" value="CAA2137048.1"/>
    <property type="molecule type" value="Genomic_DNA"/>
</dbReference>
<dbReference type="PANTHER" id="PTHR47893:SF1">
    <property type="entry name" value="REGULATORY PROTEIN PCHR"/>
    <property type="match status" value="1"/>
</dbReference>
<organism evidence="4">
    <name type="scientific">Methylobacterium bullatum</name>
    <dbReference type="NCBI Taxonomy" id="570505"/>
    <lineage>
        <taxon>Bacteria</taxon>
        <taxon>Pseudomonadati</taxon>
        <taxon>Pseudomonadota</taxon>
        <taxon>Alphaproteobacteria</taxon>
        <taxon>Hyphomicrobiales</taxon>
        <taxon>Methylobacteriaceae</taxon>
        <taxon>Methylobacterium</taxon>
    </lineage>
</organism>
<evidence type="ECO:0000256" key="1">
    <source>
        <dbReference type="ARBA" id="ARBA00023015"/>
    </source>
</evidence>
<dbReference type="PROSITE" id="PS01124">
    <property type="entry name" value="HTH_ARAC_FAMILY_2"/>
    <property type="match status" value="1"/>
</dbReference>
<dbReference type="Gene3D" id="1.10.10.60">
    <property type="entry name" value="Homeodomain-like"/>
    <property type="match status" value="1"/>
</dbReference>
<dbReference type="PANTHER" id="PTHR47893">
    <property type="entry name" value="REGULATORY PROTEIN PCHR"/>
    <property type="match status" value="1"/>
</dbReference>
<geneLocation type="plasmid" evidence="4">
    <name>1</name>
</geneLocation>
<dbReference type="GO" id="GO:0043565">
    <property type="term" value="F:sequence-specific DNA binding"/>
    <property type="evidence" value="ECO:0007669"/>
    <property type="project" value="InterPro"/>
</dbReference>
<feature type="domain" description="HTH araC/xylS-type" evidence="3">
    <location>
        <begin position="180"/>
        <end position="277"/>
    </location>
</feature>
<proteinExistence type="predicted"/>
<keyword evidence="4" id="KW-0614">Plasmid</keyword>
<gene>
    <name evidence="4" type="primary">pchR_1</name>
    <name evidence="4" type="ORF">MBLL_00466</name>
</gene>
<dbReference type="InterPro" id="IPR018060">
    <property type="entry name" value="HTH_AraC"/>
</dbReference>
<dbReference type="Pfam" id="PF12833">
    <property type="entry name" value="HTH_18"/>
    <property type="match status" value="1"/>
</dbReference>
<keyword evidence="2" id="KW-0804">Transcription</keyword>
<name>A0A679JLS4_9HYPH</name>
<accession>A0A679JLS4</accession>
<protein>
    <submittedName>
        <fullName evidence="4">Regulatory protein PchR</fullName>
    </submittedName>
</protein>
<keyword evidence="1" id="KW-0805">Transcription regulation</keyword>
<evidence type="ECO:0000259" key="3">
    <source>
        <dbReference type="PROSITE" id="PS01124"/>
    </source>
</evidence>
<dbReference type="GO" id="GO:0003700">
    <property type="term" value="F:DNA-binding transcription factor activity"/>
    <property type="evidence" value="ECO:0007669"/>
    <property type="project" value="InterPro"/>
</dbReference>
<dbReference type="InterPro" id="IPR009057">
    <property type="entry name" value="Homeodomain-like_sf"/>
</dbReference>
<reference evidence="4" key="1">
    <citation type="submission" date="2019-12" db="EMBL/GenBank/DDBJ databases">
        <authorList>
            <person name="Cremers G."/>
        </authorList>
    </citation>
    <scope>NUCLEOTIDE SEQUENCE</scope>
    <source>
        <strain evidence="4">Mbul2</strain>
        <plasmid evidence="4">1</plasmid>
    </source>
</reference>
<sequence length="284" mass="31591">MEVASAGGIEVFLGDLSVSRDAIWESDLGRGYWLGSILDGTVSVEQTRFGRTCWEPGSAVAFYTSEAIQVQHRALKDGNLSAVFVRIPDASIDDLLGEDGRRLLESDHSCRSDPCPGVISAIAWQMRASTLTGIARRCFLVAKALECVSQSIQQTQKRCPLRSIAPRAYAWSARDIERFYEARAILLDALASPPPVAELARSVGVNARKLSDGFRDLFGEPIYAFVKNRRFEEAKRMIEAGEHSIGHVARTMGYQQQHFSTEFRHRYGVAPKSLRAKQSRHTED</sequence>
<evidence type="ECO:0000313" key="4">
    <source>
        <dbReference type="EMBL" id="CAA2137048.1"/>
    </source>
</evidence>
<dbReference type="AlphaFoldDB" id="A0A679JLS4"/>
<dbReference type="SUPFAM" id="SSF46689">
    <property type="entry name" value="Homeodomain-like"/>
    <property type="match status" value="2"/>
</dbReference>
<dbReference type="RefSeq" id="WP_339159067.1">
    <property type="nucleotide sequence ID" value="NZ_LR743510.1"/>
</dbReference>
<dbReference type="SMART" id="SM00342">
    <property type="entry name" value="HTH_ARAC"/>
    <property type="match status" value="1"/>
</dbReference>
<evidence type="ECO:0000256" key="2">
    <source>
        <dbReference type="ARBA" id="ARBA00023163"/>
    </source>
</evidence>
<dbReference type="InterPro" id="IPR053142">
    <property type="entry name" value="PchR_regulatory_protein"/>
</dbReference>